<gene>
    <name evidence="2" type="ORF">MSAN_00308400</name>
</gene>
<comment type="caution">
    <text evidence="2">The sequence shown here is derived from an EMBL/GenBank/DDBJ whole genome shotgun (WGS) entry which is preliminary data.</text>
</comment>
<keyword evidence="3" id="KW-1185">Reference proteome</keyword>
<evidence type="ECO:0000313" key="3">
    <source>
        <dbReference type="Proteomes" id="UP000623467"/>
    </source>
</evidence>
<dbReference type="EMBL" id="JACAZH010000002">
    <property type="protein sequence ID" value="KAF7374255.1"/>
    <property type="molecule type" value="Genomic_DNA"/>
</dbReference>
<organism evidence="2 3">
    <name type="scientific">Mycena sanguinolenta</name>
    <dbReference type="NCBI Taxonomy" id="230812"/>
    <lineage>
        <taxon>Eukaryota</taxon>
        <taxon>Fungi</taxon>
        <taxon>Dikarya</taxon>
        <taxon>Basidiomycota</taxon>
        <taxon>Agaricomycotina</taxon>
        <taxon>Agaricomycetes</taxon>
        <taxon>Agaricomycetidae</taxon>
        <taxon>Agaricales</taxon>
        <taxon>Marasmiineae</taxon>
        <taxon>Mycenaceae</taxon>
        <taxon>Mycena</taxon>
    </lineage>
</organism>
<name>A0A8H6ZEN9_9AGAR</name>
<sequence>MKTIDSQFNIPEAPPGSIVIKIAQDETGPGLREESGRATVAWGSSREEARRKKHLDTMGEHTIFEAEVVDAILALDIIKGTPHLTDVDIFTDCWPAIMALASPWAISPPSRPLPRAPLLPPPRPPPATNPIYTGFRRTSESQAPDTRAKEASQGSPLPARRAAIADTGNKQFSACWHEGWSRSPRFRPISLFDKTTLSAASTPNSARRTLAYLLPLSPPATRLEHIRTVGAACLFLRHLLGVKSDPKPVLRHGYARDTGRLLRCFW</sequence>
<feature type="compositionally biased region" description="Pro residues" evidence="1">
    <location>
        <begin position="115"/>
        <end position="128"/>
    </location>
</feature>
<dbReference type="AlphaFoldDB" id="A0A8H6ZEN9"/>
<feature type="region of interest" description="Disordered" evidence="1">
    <location>
        <begin position="115"/>
        <end position="158"/>
    </location>
</feature>
<proteinExistence type="predicted"/>
<dbReference type="Proteomes" id="UP000623467">
    <property type="component" value="Unassembled WGS sequence"/>
</dbReference>
<dbReference type="OrthoDB" id="3265515at2759"/>
<evidence type="ECO:0000256" key="1">
    <source>
        <dbReference type="SAM" id="MobiDB-lite"/>
    </source>
</evidence>
<accession>A0A8H6ZEN9</accession>
<reference evidence="2" key="1">
    <citation type="submission" date="2020-05" db="EMBL/GenBank/DDBJ databases">
        <title>Mycena genomes resolve the evolution of fungal bioluminescence.</title>
        <authorList>
            <person name="Tsai I.J."/>
        </authorList>
    </citation>
    <scope>NUCLEOTIDE SEQUENCE</scope>
    <source>
        <strain evidence="2">160909Yilan</strain>
    </source>
</reference>
<protein>
    <submittedName>
        <fullName evidence="2">Uncharacterized protein</fullName>
    </submittedName>
</protein>
<evidence type="ECO:0000313" key="2">
    <source>
        <dbReference type="EMBL" id="KAF7374255.1"/>
    </source>
</evidence>